<organism evidence="3 4">
    <name type="scientific">Oleiharenicola lentus</name>
    <dbReference type="NCBI Taxonomy" id="2508720"/>
    <lineage>
        <taxon>Bacteria</taxon>
        <taxon>Pseudomonadati</taxon>
        <taxon>Verrucomicrobiota</taxon>
        <taxon>Opitutia</taxon>
        <taxon>Opitutales</taxon>
        <taxon>Opitutaceae</taxon>
        <taxon>Oleiharenicola</taxon>
    </lineage>
</organism>
<proteinExistence type="predicted"/>
<dbReference type="AlphaFoldDB" id="A0A4Q1CAS4"/>
<feature type="transmembrane region" description="Helical" evidence="1">
    <location>
        <begin position="12"/>
        <end position="32"/>
    </location>
</feature>
<dbReference type="Pfam" id="PF01833">
    <property type="entry name" value="TIG"/>
    <property type="match status" value="1"/>
</dbReference>
<dbReference type="Gene3D" id="2.60.40.10">
    <property type="entry name" value="Immunoglobulins"/>
    <property type="match status" value="1"/>
</dbReference>
<protein>
    <submittedName>
        <fullName evidence="3">Cell surface protein</fullName>
    </submittedName>
</protein>
<evidence type="ECO:0000313" key="3">
    <source>
        <dbReference type="EMBL" id="RXK56197.1"/>
    </source>
</evidence>
<reference evidence="3 4" key="1">
    <citation type="submission" date="2019-01" db="EMBL/GenBank/DDBJ databases">
        <title>Lacunisphaera sp. strain TWA-58.</title>
        <authorList>
            <person name="Chen W.-M."/>
        </authorList>
    </citation>
    <scope>NUCLEOTIDE SEQUENCE [LARGE SCALE GENOMIC DNA]</scope>
    <source>
        <strain evidence="3 4">TWA-58</strain>
    </source>
</reference>
<sequence length="302" mass="32354">MHKTPSLQASRIFPALAALLMMLLVTGCNMTITNLTPETVPQNPSQIYTISASFRASRQVETATIRPRIIIDGQSYTMNRSPAGTDLWEFDYQLPAGRTSATYYFICEYMTKGSSDAQDLYSELQNLRISGRYVIRSEATRAPVGSRVSILGAGFSPADIVYFDNNPTRTVFESPSSLSFFVPAVEPGRSYKLMVRGAAGSLEVGSFRVDAISFQVAPDSVTLRQGEQQALTFTIPQPAPAGGLLIDVTTDVPESVVMPVVMVPAGLSSVTIPLQGGKPGSGSLFFRSSAGESSVAVTVTAN</sequence>
<dbReference type="InterPro" id="IPR014756">
    <property type="entry name" value="Ig_E-set"/>
</dbReference>
<keyword evidence="4" id="KW-1185">Reference proteome</keyword>
<evidence type="ECO:0000256" key="1">
    <source>
        <dbReference type="SAM" id="Phobius"/>
    </source>
</evidence>
<dbReference type="OrthoDB" id="185271at2"/>
<evidence type="ECO:0000313" key="4">
    <source>
        <dbReference type="Proteomes" id="UP000290218"/>
    </source>
</evidence>
<comment type="caution">
    <text evidence="3">The sequence shown here is derived from an EMBL/GenBank/DDBJ whole genome shotgun (WGS) entry which is preliminary data.</text>
</comment>
<dbReference type="EMBL" id="SDHX01000001">
    <property type="protein sequence ID" value="RXK56197.1"/>
    <property type="molecule type" value="Genomic_DNA"/>
</dbReference>
<dbReference type="Proteomes" id="UP000290218">
    <property type="component" value="Unassembled WGS sequence"/>
</dbReference>
<keyword evidence="1" id="KW-0472">Membrane</keyword>
<keyword evidence="1" id="KW-1133">Transmembrane helix</keyword>
<dbReference type="PROSITE" id="PS51257">
    <property type="entry name" value="PROKAR_LIPOPROTEIN"/>
    <property type="match status" value="1"/>
</dbReference>
<dbReference type="SUPFAM" id="SSF81296">
    <property type="entry name" value="E set domains"/>
    <property type="match status" value="1"/>
</dbReference>
<feature type="domain" description="IPT/TIG" evidence="2">
    <location>
        <begin position="142"/>
        <end position="199"/>
    </location>
</feature>
<keyword evidence="1" id="KW-0812">Transmembrane</keyword>
<gene>
    <name evidence="3" type="ORF">ESB00_10085</name>
</gene>
<name>A0A4Q1CAS4_9BACT</name>
<dbReference type="InterPro" id="IPR013783">
    <property type="entry name" value="Ig-like_fold"/>
</dbReference>
<dbReference type="RefSeq" id="WP_129047563.1">
    <property type="nucleotide sequence ID" value="NZ_SDHX01000001.1"/>
</dbReference>
<accession>A0A4Q1CAS4</accession>
<evidence type="ECO:0000259" key="2">
    <source>
        <dbReference type="Pfam" id="PF01833"/>
    </source>
</evidence>
<dbReference type="InterPro" id="IPR002909">
    <property type="entry name" value="IPT_dom"/>
</dbReference>